<dbReference type="PROSITE" id="PS50977">
    <property type="entry name" value="HTH_TETR_2"/>
    <property type="match status" value="1"/>
</dbReference>
<dbReference type="PANTHER" id="PTHR30055">
    <property type="entry name" value="HTH-TYPE TRANSCRIPTIONAL REGULATOR RUTR"/>
    <property type="match status" value="1"/>
</dbReference>
<proteinExistence type="predicted"/>
<evidence type="ECO:0000256" key="2">
    <source>
        <dbReference type="ARBA" id="ARBA00023015"/>
    </source>
</evidence>
<reference evidence="5" key="2">
    <citation type="submission" date="2020-02" db="EMBL/GenBank/DDBJ databases">
        <authorList>
            <person name="Matsumoto Y."/>
            <person name="Motooka D."/>
            <person name="Nakamura S."/>
        </authorList>
    </citation>
    <scope>NUCLEOTIDE SEQUENCE</scope>
    <source>
        <strain evidence="5">JCM 13671</strain>
    </source>
</reference>
<keyword evidence="3" id="KW-0238">DNA-binding</keyword>
<dbReference type="OrthoDB" id="3426391at2"/>
<dbReference type="GO" id="GO:0000976">
    <property type="term" value="F:transcription cis-regulatory region binding"/>
    <property type="evidence" value="ECO:0007669"/>
    <property type="project" value="TreeGrafter"/>
</dbReference>
<keyword evidence="4" id="KW-0804">Transcription</keyword>
<sequence>MADTRVARTGPGRPAGSDSFDTRQRVIEAGCRCFAQHGYGAATNSLIAEMAGVTAGSVYYHFGAKRKLFEAVCTYVYGNIVTRSRAAMAGAHTVPELLRAILMEAIRINHESPELAGFVAAAPVDARRHAELTDIFTQQTEGMRASLAEAVMTGQQGGHIPADANPLLVAGMISAVVDGFAHAAASVDANALDAMTQLFDALILTGEGSTGS</sequence>
<protein>
    <submittedName>
        <fullName evidence="5">TetR family transcriptional regulator</fullName>
    </submittedName>
</protein>
<keyword evidence="2" id="KW-0805">Transcription regulation</keyword>
<dbReference type="PRINTS" id="PR00455">
    <property type="entry name" value="HTHTETR"/>
</dbReference>
<dbReference type="InterPro" id="IPR050109">
    <property type="entry name" value="HTH-type_TetR-like_transc_reg"/>
</dbReference>
<reference evidence="5" key="1">
    <citation type="journal article" date="2019" name="Emerg. Microbes Infect.">
        <title>Comprehensive subspecies identification of 175 nontuberculous mycobacteria species based on 7547 genomic profiles.</title>
        <authorList>
            <person name="Matsumoto Y."/>
            <person name="Kinjo T."/>
            <person name="Motooka D."/>
            <person name="Nabeya D."/>
            <person name="Jung N."/>
            <person name="Uechi K."/>
            <person name="Horii T."/>
            <person name="Iida T."/>
            <person name="Fujita J."/>
            <person name="Nakamura S."/>
        </authorList>
    </citation>
    <scope>NUCLEOTIDE SEQUENCE [LARGE SCALE GENOMIC DNA]</scope>
    <source>
        <strain evidence="5">JCM 13671</strain>
    </source>
</reference>
<dbReference type="Gene3D" id="1.10.357.10">
    <property type="entry name" value="Tetracycline Repressor, domain 2"/>
    <property type="match status" value="1"/>
</dbReference>
<evidence type="ECO:0000313" key="6">
    <source>
        <dbReference type="Proteomes" id="UP000466931"/>
    </source>
</evidence>
<dbReference type="InterPro" id="IPR009057">
    <property type="entry name" value="Homeodomain-like_sf"/>
</dbReference>
<dbReference type="Pfam" id="PF00440">
    <property type="entry name" value="TetR_N"/>
    <property type="match status" value="1"/>
</dbReference>
<dbReference type="GO" id="GO:0003700">
    <property type="term" value="F:DNA-binding transcription factor activity"/>
    <property type="evidence" value="ECO:0007669"/>
    <property type="project" value="TreeGrafter"/>
</dbReference>
<name>A0A7I7Y177_9MYCO</name>
<keyword evidence="1" id="KW-0678">Repressor</keyword>
<evidence type="ECO:0000256" key="4">
    <source>
        <dbReference type="ARBA" id="ARBA00023163"/>
    </source>
</evidence>
<dbReference type="RefSeq" id="WP_085150050.1">
    <property type="nucleotide sequence ID" value="NZ_AP022612.1"/>
</dbReference>
<dbReference type="SUPFAM" id="SSF48498">
    <property type="entry name" value="Tetracyclin repressor-like, C-terminal domain"/>
    <property type="match status" value="1"/>
</dbReference>
<gene>
    <name evidence="5" type="ORF">MCNF_36990</name>
</gene>
<dbReference type="SUPFAM" id="SSF46689">
    <property type="entry name" value="Homeodomain-like"/>
    <property type="match status" value="1"/>
</dbReference>
<dbReference type="InterPro" id="IPR036271">
    <property type="entry name" value="Tet_transcr_reg_TetR-rel_C_sf"/>
</dbReference>
<dbReference type="Pfam" id="PF13977">
    <property type="entry name" value="TetR_C_6"/>
    <property type="match status" value="1"/>
</dbReference>
<dbReference type="InterPro" id="IPR039538">
    <property type="entry name" value="BetI_C"/>
</dbReference>
<organism evidence="5 6">
    <name type="scientific">Mycolicibacterium confluentis</name>
    <dbReference type="NCBI Taxonomy" id="28047"/>
    <lineage>
        <taxon>Bacteria</taxon>
        <taxon>Bacillati</taxon>
        <taxon>Actinomycetota</taxon>
        <taxon>Actinomycetes</taxon>
        <taxon>Mycobacteriales</taxon>
        <taxon>Mycobacteriaceae</taxon>
        <taxon>Mycolicibacterium</taxon>
    </lineage>
</organism>
<evidence type="ECO:0000256" key="3">
    <source>
        <dbReference type="ARBA" id="ARBA00023125"/>
    </source>
</evidence>
<dbReference type="AlphaFoldDB" id="A0A7I7Y177"/>
<dbReference type="EMBL" id="AP022612">
    <property type="protein sequence ID" value="BBZ35094.1"/>
    <property type="molecule type" value="Genomic_DNA"/>
</dbReference>
<dbReference type="Proteomes" id="UP000466931">
    <property type="component" value="Chromosome"/>
</dbReference>
<accession>A0A7I7Y177</accession>
<dbReference type="PANTHER" id="PTHR30055:SF234">
    <property type="entry name" value="HTH-TYPE TRANSCRIPTIONAL REGULATOR BETI"/>
    <property type="match status" value="1"/>
</dbReference>
<evidence type="ECO:0000256" key="1">
    <source>
        <dbReference type="ARBA" id="ARBA00022491"/>
    </source>
</evidence>
<dbReference type="InterPro" id="IPR001647">
    <property type="entry name" value="HTH_TetR"/>
</dbReference>
<evidence type="ECO:0000313" key="5">
    <source>
        <dbReference type="EMBL" id="BBZ35094.1"/>
    </source>
</evidence>
<keyword evidence="6" id="KW-1185">Reference proteome</keyword>